<name>A0A949JVU9_9FIRM</name>
<accession>A0A949JVU9</accession>
<evidence type="ECO:0000313" key="1">
    <source>
        <dbReference type="EMBL" id="MBU9736103.1"/>
    </source>
</evidence>
<dbReference type="InterPro" id="IPR029039">
    <property type="entry name" value="Flavoprotein-like_sf"/>
</dbReference>
<comment type="caution">
    <text evidence="1">The sequence shown here is derived from an EMBL/GenBank/DDBJ whole genome shotgun (WGS) entry which is preliminary data.</text>
</comment>
<dbReference type="EMBL" id="JAHQCW010000007">
    <property type="protein sequence ID" value="MBU9736103.1"/>
    <property type="molecule type" value="Genomic_DNA"/>
</dbReference>
<proteinExistence type="predicted"/>
<organism evidence="1 2">
    <name type="scientific">Diplocloster agilis</name>
    <dbReference type="NCBI Taxonomy" id="2850323"/>
    <lineage>
        <taxon>Bacteria</taxon>
        <taxon>Bacillati</taxon>
        <taxon>Bacillota</taxon>
        <taxon>Clostridia</taxon>
        <taxon>Lachnospirales</taxon>
        <taxon>Lachnospiraceae</taxon>
        <taxon>Diplocloster</taxon>
    </lineage>
</organism>
<reference evidence="1" key="1">
    <citation type="submission" date="2021-06" db="EMBL/GenBank/DDBJ databases">
        <title>Description of novel taxa of the family Lachnospiraceae.</title>
        <authorList>
            <person name="Chaplin A.V."/>
            <person name="Sokolova S.R."/>
            <person name="Pikina A.P."/>
            <person name="Korzhanova M."/>
            <person name="Belova V."/>
            <person name="Korostin D."/>
            <person name="Efimov B.A."/>
        </authorList>
    </citation>
    <scope>NUCLEOTIDE SEQUENCE</scope>
    <source>
        <strain evidence="1">ASD5720</strain>
    </source>
</reference>
<dbReference type="Proteomes" id="UP000712157">
    <property type="component" value="Unassembled WGS sequence"/>
</dbReference>
<dbReference type="RefSeq" id="WP_238721049.1">
    <property type="nucleotide sequence ID" value="NZ_JAHQCW010000007.1"/>
</dbReference>
<dbReference type="SUPFAM" id="SSF52218">
    <property type="entry name" value="Flavoproteins"/>
    <property type="match status" value="1"/>
</dbReference>
<gene>
    <name evidence="1" type="ORF">KTH89_06100</name>
</gene>
<protein>
    <submittedName>
        <fullName evidence="1">Uncharacterized protein</fullName>
    </submittedName>
</protein>
<dbReference type="Gene3D" id="3.40.50.360">
    <property type="match status" value="1"/>
</dbReference>
<sequence>MKTAWINLSPRKAGTSAMLAEMTGRMLSHPGTVYHYPDLLQADDDEREEWLSGYDVLVFSGPCYIMTYPADALFVFDLLKRHACMAGKKIYGIIQGGMPTLHTHEHGLESLKLFAGQCNAQYMGGFVMGLGAMLDGRPPEHLPNGKKVITQLEIFAACVEKGIYADPKIYEAAEIKIPAPVLKAMAFSMNRSMIRDMKRRGIDYKAESPYRSIYHEDQR</sequence>
<dbReference type="AlphaFoldDB" id="A0A949JVU9"/>
<evidence type="ECO:0000313" key="2">
    <source>
        <dbReference type="Proteomes" id="UP000712157"/>
    </source>
</evidence>
<keyword evidence="2" id="KW-1185">Reference proteome</keyword>